<comment type="caution">
    <text evidence="1">The sequence shown here is derived from an EMBL/GenBank/DDBJ whole genome shotgun (WGS) entry which is preliminary data.</text>
</comment>
<dbReference type="RefSeq" id="WP_083168813.1">
    <property type="nucleotide sequence ID" value="NZ_MVHF01000045.1"/>
</dbReference>
<evidence type="ECO:0000313" key="2">
    <source>
        <dbReference type="Proteomes" id="UP000192448"/>
    </source>
</evidence>
<dbReference type="EMBL" id="MVHF01000045">
    <property type="protein sequence ID" value="ORA27366.1"/>
    <property type="molecule type" value="Genomic_DNA"/>
</dbReference>
<dbReference type="STRING" id="1927124.BST13_30370"/>
<organism evidence="1 2">
    <name type="scientific">Mycobacterium aquaticum</name>
    <dbReference type="NCBI Taxonomy" id="1927124"/>
    <lineage>
        <taxon>Bacteria</taxon>
        <taxon>Bacillati</taxon>
        <taxon>Actinomycetota</taxon>
        <taxon>Actinomycetes</taxon>
        <taxon>Mycobacteriales</taxon>
        <taxon>Mycobacteriaceae</taxon>
        <taxon>Mycobacterium</taxon>
    </lineage>
</organism>
<name>A0A1X0ACF7_9MYCO</name>
<evidence type="ECO:0000313" key="1">
    <source>
        <dbReference type="EMBL" id="ORA27366.1"/>
    </source>
</evidence>
<protein>
    <submittedName>
        <fullName evidence="1">Uncharacterized protein</fullName>
    </submittedName>
</protein>
<proteinExistence type="predicted"/>
<reference evidence="1 2" key="1">
    <citation type="submission" date="2017-02" db="EMBL/GenBank/DDBJ databases">
        <title>The new phylogeny of genus Mycobacterium.</title>
        <authorList>
            <person name="Tortoli E."/>
            <person name="Trovato A."/>
            <person name="Cirillo D.M."/>
        </authorList>
    </citation>
    <scope>NUCLEOTIDE SEQUENCE [LARGE SCALE GENOMIC DNA]</scope>
    <source>
        <strain evidence="1 2">RW6</strain>
    </source>
</reference>
<keyword evidence="2" id="KW-1185">Reference proteome</keyword>
<dbReference type="Proteomes" id="UP000192448">
    <property type="component" value="Unassembled WGS sequence"/>
</dbReference>
<accession>A0A1X0ACF7</accession>
<dbReference type="AlphaFoldDB" id="A0A1X0ACF7"/>
<gene>
    <name evidence="1" type="ORF">BST13_30370</name>
</gene>
<sequence>MTANDETPTRTKRHRRFVAAALLAVLGVGGYSLHQQGVAHGEEKGRAQVFAAPSKPAEAVPDPAALLAAAPPDTRHYLSWAIQKRQPYIFLAHNGQGRTCMTWVLQSTGQVVGFSGDGPYRGGLLPADRLIDIPQSKWAETLQCTMPDGWVSVGPIPASEVPR</sequence>